<dbReference type="GO" id="GO:0003676">
    <property type="term" value="F:nucleic acid binding"/>
    <property type="evidence" value="ECO:0007669"/>
    <property type="project" value="InterPro"/>
</dbReference>
<feature type="compositionally biased region" description="Basic residues" evidence="2">
    <location>
        <begin position="97"/>
        <end position="109"/>
    </location>
</feature>
<feature type="compositionally biased region" description="Polar residues" evidence="2">
    <location>
        <begin position="43"/>
        <end position="52"/>
    </location>
</feature>
<dbReference type="InterPro" id="IPR003604">
    <property type="entry name" value="Matrin/U1-like-C_Znf_C2H2"/>
</dbReference>
<gene>
    <name evidence="4" type="ORF">GGI15_004521</name>
</gene>
<proteinExistence type="predicted"/>
<feature type="region of interest" description="Disordered" evidence="2">
    <location>
        <begin position="28"/>
        <end position="52"/>
    </location>
</feature>
<evidence type="ECO:0000256" key="1">
    <source>
        <dbReference type="PROSITE-ProRule" id="PRU00042"/>
    </source>
</evidence>
<name>A0A9W8H9F1_9FUNG</name>
<evidence type="ECO:0000256" key="2">
    <source>
        <dbReference type="SAM" id="MobiDB-lite"/>
    </source>
</evidence>
<accession>A0A9W8H9F1</accession>
<protein>
    <recommendedName>
        <fullName evidence="3">C2H2-type domain-containing protein</fullName>
    </recommendedName>
</protein>
<dbReference type="PROSITE" id="PS00028">
    <property type="entry name" value="ZINC_FINGER_C2H2_1"/>
    <property type="match status" value="1"/>
</dbReference>
<dbReference type="OrthoDB" id="5533806at2759"/>
<keyword evidence="5" id="KW-1185">Reference proteome</keyword>
<keyword evidence="1" id="KW-0863">Zinc-finger</keyword>
<sequence length="463" mass="50985">MTESLLSLFEYRFYESEIRPQKDAAISKANQTLRPQHQQQQQKMAGSLSSSSTGLVNPAEYASLAAKNQSSESAQNIQDLYCEVCKKKFTNDATFSAHKKSEKHKKAVRASKGPSARSSNVLLNVAEEQSTVISRALASMEKAQTLKQKDPAVAATVLWNIAQDIARYRDDAVTKSALEGVLECMQVMDRDPSLRGTKGTSTFWSPRSLLKTTLDCTMAIARIEINANRTAAASRYEAGLCQFLGIDQKVFDSLANARDVSTLAKQAVQMVESIPRRFTKDEDIDQAVSAMKEVAGALVVCADGKAGSTSAWRGVATYFIVHAFAQFKGRSDTAYAVVLCIADVLRYFDMEHLAHDCAGLIIAYHIGQPDSKIHIAAAIVESISSNDVLRARDLIDAYNLQTNELWSVYIAKFIERTIEADANWMHTDALGEWQKVKLSTDIPSKDIATLVDAMLQQKLSTYA</sequence>
<dbReference type="InterPro" id="IPR036236">
    <property type="entry name" value="Znf_C2H2_sf"/>
</dbReference>
<dbReference type="Proteomes" id="UP001140172">
    <property type="component" value="Unassembled WGS sequence"/>
</dbReference>
<keyword evidence="1" id="KW-0479">Metal-binding</keyword>
<dbReference type="EMBL" id="JANBUM010000419">
    <property type="protein sequence ID" value="KAJ2777384.1"/>
    <property type="molecule type" value="Genomic_DNA"/>
</dbReference>
<reference evidence="4" key="1">
    <citation type="submission" date="2022-07" db="EMBL/GenBank/DDBJ databases">
        <title>Phylogenomic reconstructions and comparative analyses of Kickxellomycotina fungi.</title>
        <authorList>
            <person name="Reynolds N.K."/>
            <person name="Stajich J.E."/>
            <person name="Barry K."/>
            <person name="Grigoriev I.V."/>
            <person name="Crous P."/>
            <person name="Smith M.E."/>
        </authorList>
    </citation>
    <scope>NUCLEOTIDE SEQUENCE</scope>
    <source>
        <strain evidence="4">BCRC 34489</strain>
    </source>
</reference>
<feature type="domain" description="C2H2-type" evidence="3">
    <location>
        <begin position="80"/>
        <end position="107"/>
    </location>
</feature>
<keyword evidence="1" id="KW-0862">Zinc</keyword>
<organism evidence="4 5">
    <name type="scientific">Coemansia interrupta</name>
    <dbReference type="NCBI Taxonomy" id="1126814"/>
    <lineage>
        <taxon>Eukaryota</taxon>
        <taxon>Fungi</taxon>
        <taxon>Fungi incertae sedis</taxon>
        <taxon>Zoopagomycota</taxon>
        <taxon>Kickxellomycotina</taxon>
        <taxon>Kickxellomycetes</taxon>
        <taxon>Kickxellales</taxon>
        <taxon>Kickxellaceae</taxon>
        <taxon>Coemansia</taxon>
    </lineage>
</organism>
<dbReference type="Gene3D" id="3.30.160.60">
    <property type="entry name" value="Classic Zinc Finger"/>
    <property type="match status" value="1"/>
</dbReference>
<dbReference type="GO" id="GO:0008270">
    <property type="term" value="F:zinc ion binding"/>
    <property type="evidence" value="ECO:0007669"/>
    <property type="project" value="UniProtKB-KW"/>
</dbReference>
<dbReference type="InterPro" id="IPR013087">
    <property type="entry name" value="Znf_C2H2_type"/>
</dbReference>
<dbReference type="SUPFAM" id="SSF57667">
    <property type="entry name" value="beta-beta-alpha zinc fingers"/>
    <property type="match status" value="1"/>
</dbReference>
<dbReference type="PROSITE" id="PS50157">
    <property type="entry name" value="ZINC_FINGER_C2H2_2"/>
    <property type="match status" value="1"/>
</dbReference>
<dbReference type="SMART" id="SM00451">
    <property type="entry name" value="ZnF_U1"/>
    <property type="match status" value="1"/>
</dbReference>
<comment type="caution">
    <text evidence="4">The sequence shown here is derived from an EMBL/GenBank/DDBJ whole genome shotgun (WGS) entry which is preliminary data.</text>
</comment>
<dbReference type="AlphaFoldDB" id="A0A9W8H9F1"/>
<evidence type="ECO:0000313" key="5">
    <source>
        <dbReference type="Proteomes" id="UP001140172"/>
    </source>
</evidence>
<dbReference type="Pfam" id="PF12874">
    <property type="entry name" value="zf-met"/>
    <property type="match status" value="1"/>
</dbReference>
<feature type="region of interest" description="Disordered" evidence="2">
    <location>
        <begin position="96"/>
        <end position="115"/>
    </location>
</feature>
<evidence type="ECO:0000313" key="4">
    <source>
        <dbReference type="EMBL" id="KAJ2777384.1"/>
    </source>
</evidence>
<evidence type="ECO:0000259" key="3">
    <source>
        <dbReference type="PROSITE" id="PS50157"/>
    </source>
</evidence>